<gene>
    <name evidence="2" type="ORF">VKT23_004777</name>
</gene>
<feature type="region of interest" description="Disordered" evidence="1">
    <location>
        <begin position="1"/>
        <end position="40"/>
    </location>
</feature>
<comment type="caution">
    <text evidence="2">The sequence shown here is derived from an EMBL/GenBank/DDBJ whole genome shotgun (WGS) entry which is preliminary data.</text>
</comment>
<organism evidence="2 3">
    <name type="scientific">Marasmiellus scandens</name>
    <dbReference type="NCBI Taxonomy" id="2682957"/>
    <lineage>
        <taxon>Eukaryota</taxon>
        <taxon>Fungi</taxon>
        <taxon>Dikarya</taxon>
        <taxon>Basidiomycota</taxon>
        <taxon>Agaricomycotina</taxon>
        <taxon>Agaricomycetes</taxon>
        <taxon>Agaricomycetidae</taxon>
        <taxon>Agaricales</taxon>
        <taxon>Marasmiineae</taxon>
        <taxon>Omphalotaceae</taxon>
        <taxon>Marasmiellus</taxon>
    </lineage>
</organism>
<proteinExistence type="predicted"/>
<feature type="compositionally biased region" description="Basic and acidic residues" evidence="1">
    <location>
        <begin position="17"/>
        <end position="31"/>
    </location>
</feature>
<accession>A0ABR1JTS0</accession>
<evidence type="ECO:0000313" key="2">
    <source>
        <dbReference type="EMBL" id="KAK7466053.1"/>
    </source>
</evidence>
<reference evidence="2 3" key="1">
    <citation type="submission" date="2024-01" db="EMBL/GenBank/DDBJ databases">
        <title>A draft genome for the cacao thread blight pathogen Marasmiellus scandens.</title>
        <authorList>
            <person name="Baruah I.K."/>
            <person name="Leung J."/>
            <person name="Bukari Y."/>
            <person name="Amoako-Attah I."/>
            <person name="Meinhardt L.W."/>
            <person name="Bailey B.A."/>
            <person name="Cohen S.P."/>
        </authorList>
    </citation>
    <scope>NUCLEOTIDE SEQUENCE [LARGE SCALE GENOMIC DNA]</scope>
    <source>
        <strain evidence="2 3">GH-19</strain>
    </source>
</reference>
<feature type="compositionally biased region" description="Polar residues" evidence="1">
    <location>
        <begin position="310"/>
        <end position="329"/>
    </location>
</feature>
<dbReference type="Proteomes" id="UP001498398">
    <property type="component" value="Unassembled WGS sequence"/>
</dbReference>
<protein>
    <submittedName>
        <fullName evidence="2">Uncharacterized protein</fullName>
    </submittedName>
</protein>
<sequence length="388" mass="44198">MVPVHSDAALAPTVANEDSHPDTDKHPEKQVSRIMSPEQVQQHDQHVQKWQARDNAAQKQREMLENQKKAVDVVLWYQDDVEPVSLNVYAIDTFPLLNIIQSTTHFDKTQQSLLKRLKLEDNQTILWYRFDRNDWVTDSLTRDFPIVKGQPLLLRKDGVSALHLPGFGRYKEGSADTGVLRRVSRRVSAKSSKRVYDEMEYAKDVIDGFHAHDENMRLHKRARTCSERNSSMNEGHDMDYALRACQEWEKVEARKAECGRDMRHCQAPLSNHFVENSTPQLLSSLIQLPSSPDLYASVRNSVAEFDRQPLKTSSSRLGPSAPPSKNSRNGSIMLVTLSYPYMGRLTNGPRLVQSSINQEFPVPMLPPLPPRPNFPELLPPFPASIVRS</sequence>
<name>A0ABR1JTS0_9AGAR</name>
<keyword evidence="3" id="KW-1185">Reference proteome</keyword>
<dbReference type="EMBL" id="JBANRG010000005">
    <property type="protein sequence ID" value="KAK7466053.1"/>
    <property type="molecule type" value="Genomic_DNA"/>
</dbReference>
<feature type="region of interest" description="Disordered" evidence="1">
    <location>
        <begin position="306"/>
        <end position="329"/>
    </location>
</feature>
<evidence type="ECO:0000256" key="1">
    <source>
        <dbReference type="SAM" id="MobiDB-lite"/>
    </source>
</evidence>
<evidence type="ECO:0000313" key="3">
    <source>
        <dbReference type="Proteomes" id="UP001498398"/>
    </source>
</evidence>